<sequence>MIEECNPVVQPAGLHPVIVIHSPDQLEYNFAFKYKLELELKQPINIIRYEFTEMNCHHFE</sequence>
<protein>
    <submittedName>
        <fullName evidence="1">Uncharacterized protein</fullName>
    </submittedName>
</protein>
<dbReference type="AlphaFoldDB" id="A0A8R1XU22"/>
<reference evidence="2" key="1">
    <citation type="submission" date="2013-10" db="EMBL/GenBank/DDBJ databases">
        <title>Genome sequencing of Onchocerca volvulus.</title>
        <authorList>
            <person name="Cotton J."/>
            <person name="Tsai J."/>
            <person name="Stanley E."/>
            <person name="Tracey A."/>
            <person name="Holroyd N."/>
            <person name="Lustigman S."/>
            <person name="Berriman M."/>
        </authorList>
    </citation>
    <scope>NUCLEOTIDE SEQUENCE</scope>
</reference>
<dbReference type="Proteomes" id="UP000024404">
    <property type="component" value="Unassembled WGS sequence"/>
</dbReference>
<organism evidence="1 2">
    <name type="scientific">Onchocerca volvulus</name>
    <dbReference type="NCBI Taxonomy" id="6282"/>
    <lineage>
        <taxon>Eukaryota</taxon>
        <taxon>Metazoa</taxon>
        <taxon>Ecdysozoa</taxon>
        <taxon>Nematoda</taxon>
        <taxon>Chromadorea</taxon>
        <taxon>Rhabditida</taxon>
        <taxon>Spirurina</taxon>
        <taxon>Spiruromorpha</taxon>
        <taxon>Filarioidea</taxon>
        <taxon>Onchocercidae</taxon>
        <taxon>Onchocerca</taxon>
    </lineage>
</organism>
<evidence type="ECO:0000313" key="1">
    <source>
        <dbReference type="EnsemblMetazoa" id="OVOC2726.1"/>
    </source>
</evidence>
<keyword evidence="2" id="KW-1185">Reference proteome</keyword>
<proteinExistence type="predicted"/>
<name>A0A8R1XU22_ONCVO</name>
<evidence type="ECO:0000313" key="2">
    <source>
        <dbReference type="Proteomes" id="UP000024404"/>
    </source>
</evidence>
<dbReference type="EMBL" id="CMVM020000075">
    <property type="status" value="NOT_ANNOTATED_CDS"/>
    <property type="molecule type" value="Genomic_DNA"/>
</dbReference>
<dbReference type="EnsemblMetazoa" id="OVOC2726.1">
    <property type="protein sequence ID" value="OVOC2726.1"/>
    <property type="gene ID" value="WBGene00239535"/>
</dbReference>
<accession>A0A8R1XU22</accession>
<reference evidence="1" key="2">
    <citation type="submission" date="2022-06" db="UniProtKB">
        <authorList>
            <consortium name="EnsemblMetazoa"/>
        </authorList>
    </citation>
    <scope>IDENTIFICATION</scope>
</reference>